<organism evidence="3">
    <name type="scientific">mine drainage metagenome</name>
    <dbReference type="NCBI Taxonomy" id="410659"/>
    <lineage>
        <taxon>unclassified sequences</taxon>
        <taxon>metagenomes</taxon>
        <taxon>ecological metagenomes</taxon>
    </lineage>
</organism>
<sequence length="116" mass="13512">RGGTLTKLDLQEFEGRVKEDFHLQEKTTESVRTELKGEIHSVRTELKEEIHSVRTELKGEIASLDRKIESVRTELKEEIDLSRREIREMETRMTLRFGLMLSAGLGLLLTLEKFLK</sequence>
<comment type="caution">
    <text evidence="3">The sequence shown here is derived from an EMBL/GenBank/DDBJ whole genome shotgun (WGS) entry which is preliminary data.</text>
</comment>
<evidence type="ECO:0000313" key="3">
    <source>
        <dbReference type="EMBL" id="EQD49362.1"/>
    </source>
</evidence>
<reference evidence="3" key="2">
    <citation type="journal article" date="2014" name="ISME J.">
        <title>Microbial stratification in low pH oxic and suboxic macroscopic growths along an acid mine drainage.</title>
        <authorList>
            <person name="Mendez-Garcia C."/>
            <person name="Mesa V."/>
            <person name="Sprenger R.R."/>
            <person name="Richter M."/>
            <person name="Diez M.S."/>
            <person name="Solano J."/>
            <person name="Bargiela R."/>
            <person name="Golyshina O.V."/>
            <person name="Manteca A."/>
            <person name="Ramos J.L."/>
            <person name="Gallego J.R."/>
            <person name="Llorente I."/>
            <person name="Martins Dos Santos V.A."/>
            <person name="Jensen O.N."/>
            <person name="Pelaez A.I."/>
            <person name="Sanchez J."/>
            <person name="Ferrer M."/>
        </authorList>
    </citation>
    <scope>NUCLEOTIDE SEQUENCE</scope>
</reference>
<keyword evidence="2" id="KW-1133">Transmembrane helix</keyword>
<feature type="non-terminal residue" evidence="3">
    <location>
        <position position="1"/>
    </location>
</feature>
<dbReference type="AlphaFoldDB" id="T0ZXM0"/>
<dbReference type="EMBL" id="AUZX01010049">
    <property type="protein sequence ID" value="EQD49362.1"/>
    <property type="molecule type" value="Genomic_DNA"/>
</dbReference>
<keyword evidence="2" id="KW-0812">Transmembrane</keyword>
<evidence type="ECO:0000256" key="1">
    <source>
        <dbReference type="SAM" id="Coils"/>
    </source>
</evidence>
<gene>
    <name evidence="3" type="ORF">B1A_13711</name>
</gene>
<dbReference type="Gene3D" id="6.10.250.2700">
    <property type="match status" value="1"/>
</dbReference>
<accession>T0ZXM0</accession>
<protein>
    <submittedName>
        <fullName evidence="3">BdrC3</fullName>
    </submittedName>
</protein>
<feature type="transmembrane region" description="Helical" evidence="2">
    <location>
        <begin position="93"/>
        <end position="111"/>
    </location>
</feature>
<proteinExistence type="predicted"/>
<evidence type="ECO:0000256" key="2">
    <source>
        <dbReference type="SAM" id="Phobius"/>
    </source>
</evidence>
<feature type="coiled-coil region" evidence="1">
    <location>
        <begin position="54"/>
        <end position="92"/>
    </location>
</feature>
<name>T0ZXM0_9ZZZZ</name>
<keyword evidence="2" id="KW-0472">Membrane</keyword>
<keyword evidence="1" id="KW-0175">Coiled coil</keyword>
<reference evidence="3" key="1">
    <citation type="submission" date="2013-08" db="EMBL/GenBank/DDBJ databases">
        <authorList>
            <person name="Mendez C."/>
            <person name="Richter M."/>
            <person name="Ferrer M."/>
            <person name="Sanchez J."/>
        </authorList>
    </citation>
    <scope>NUCLEOTIDE SEQUENCE</scope>
</reference>